<accession>A0A6J5NFX6</accession>
<proteinExistence type="predicted"/>
<name>A0A6J5NFX6_9CAUD</name>
<protein>
    <submittedName>
        <fullName evidence="1">Uncharacterized protein</fullName>
    </submittedName>
</protein>
<reference evidence="1" key="1">
    <citation type="submission" date="2020-04" db="EMBL/GenBank/DDBJ databases">
        <authorList>
            <person name="Chiriac C."/>
            <person name="Salcher M."/>
            <person name="Ghai R."/>
            <person name="Kavagutti S V."/>
        </authorList>
    </citation>
    <scope>NUCLEOTIDE SEQUENCE</scope>
</reference>
<organism evidence="1">
    <name type="scientific">uncultured Caudovirales phage</name>
    <dbReference type="NCBI Taxonomy" id="2100421"/>
    <lineage>
        <taxon>Viruses</taxon>
        <taxon>Duplodnaviria</taxon>
        <taxon>Heunggongvirae</taxon>
        <taxon>Uroviricota</taxon>
        <taxon>Caudoviricetes</taxon>
        <taxon>Peduoviridae</taxon>
        <taxon>Maltschvirus</taxon>
        <taxon>Maltschvirus maltsch</taxon>
    </lineage>
</organism>
<evidence type="ECO:0000313" key="1">
    <source>
        <dbReference type="EMBL" id="CAB4157602.1"/>
    </source>
</evidence>
<dbReference type="EMBL" id="LR796651">
    <property type="protein sequence ID" value="CAB4157602.1"/>
    <property type="molecule type" value="Genomic_DNA"/>
</dbReference>
<sequence length="149" mass="16754">MVDCEATDFIYPMKADIYYPIITQNNYGQANKEWVFDRTIICNATSLGGAGDVELKPDVFLQYDGKLVARSKSDIRVSSNMTDNAISNILVTNIRSASDITLYRETAGPRSGRGTIYEVGTIEPFIGPFGEIEYYKMLWRRTENQTVGD</sequence>
<gene>
    <name evidence="1" type="ORF">UFOVP694_34</name>
</gene>